<dbReference type="PANTHER" id="PTHR15615">
    <property type="match status" value="1"/>
</dbReference>
<sequence>MTASHDPTNANAVPGPSRHPYISAAASATAAPYGNRSTPSLPPNPPPPPVLPKVDPTSTSAPPPGAPQQPRRSADGPVVIPTVVGQDGVREVPPQFEHCEVEDLITLIASMLDRLIEHNDRIPLTSNSLTRFHSRAPPSIGVRDYLLRIARYTNVEPCCLLILLPYVDKVCARMSTFTISSLTVHRFIIAAISVGSKALSDAFCTNGRYARVGGVSVVEMNLLEKEFCEAIDWRLTTSGAVLAHYYTSLVRSHPSYRLSASPVLPTYTTSTPPTPATASSASSTKSGSPAHPPAPAPSPADPSPAPSNGRSPSSADTAFTSQFSASTSPSLSVSTHSSTSADRSPVLSSSSQRGRARGFSDPVLLPPQQPHSTPPLVPPKPSRRFVSASNLPSPAGGGPTSPGDRRICSSSSGRRGKLDAPPLDHLSGETRPKEIDLCVVGFFGGVDGPAGAVRTVSEIERERRGGARRGGRDRDVRQVAVEGVV</sequence>
<dbReference type="SUPFAM" id="SSF47954">
    <property type="entry name" value="Cyclin-like"/>
    <property type="match status" value="1"/>
</dbReference>
<accession>A0A0D6EJK4</accession>
<dbReference type="GO" id="GO:0005634">
    <property type="term" value="C:nucleus"/>
    <property type="evidence" value="ECO:0007669"/>
    <property type="project" value="TreeGrafter"/>
</dbReference>
<dbReference type="EMBL" id="CENE01000005">
    <property type="protein sequence ID" value="CEQ40172.1"/>
    <property type="molecule type" value="Genomic_DNA"/>
</dbReference>
<feature type="region of interest" description="Disordered" evidence="1">
    <location>
        <begin position="1"/>
        <end position="79"/>
    </location>
</feature>
<organism evidence="2 3">
    <name type="scientific">Sporidiobolus salmonicolor</name>
    <name type="common">Yeast-like fungus</name>
    <name type="synonym">Sporobolomyces salmonicolor</name>
    <dbReference type="NCBI Taxonomy" id="5005"/>
    <lineage>
        <taxon>Eukaryota</taxon>
        <taxon>Fungi</taxon>
        <taxon>Dikarya</taxon>
        <taxon>Basidiomycota</taxon>
        <taxon>Pucciniomycotina</taxon>
        <taxon>Microbotryomycetes</taxon>
        <taxon>Sporidiobolales</taxon>
        <taxon>Sporidiobolaceae</taxon>
        <taxon>Sporobolomyces</taxon>
    </lineage>
</organism>
<feature type="compositionally biased region" description="Low complexity" evidence="1">
    <location>
        <begin position="265"/>
        <end position="289"/>
    </location>
</feature>
<dbReference type="OrthoDB" id="337735at2759"/>
<dbReference type="InterPro" id="IPR013922">
    <property type="entry name" value="Cyclin_PHO80-like"/>
</dbReference>
<dbReference type="Proteomes" id="UP000243876">
    <property type="component" value="Unassembled WGS sequence"/>
</dbReference>
<feature type="compositionally biased region" description="Pro residues" evidence="1">
    <location>
        <begin position="290"/>
        <end position="305"/>
    </location>
</feature>
<feature type="region of interest" description="Disordered" evidence="1">
    <location>
        <begin position="264"/>
        <end position="431"/>
    </location>
</feature>
<dbReference type="AlphaFoldDB" id="A0A0D6EJK4"/>
<feature type="compositionally biased region" description="Pro residues" evidence="1">
    <location>
        <begin position="364"/>
        <end position="380"/>
    </location>
</feature>
<dbReference type="GO" id="GO:0000307">
    <property type="term" value="C:cyclin-dependent protein kinase holoenzyme complex"/>
    <property type="evidence" value="ECO:0007669"/>
    <property type="project" value="TreeGrafter"/>
</dbReference>
<gene>
    <name evidence="2" type="primary">SPOSA6832_01765</name>
</gene>
<dbReference type="Pfam" id="PF08613">
    <property type="entry name" value="Cyclin"/>
    <property type="match status" value="1"/>
</dbReference>
<name>A0A0D6EJK4_SPOSA</name>
<dbReference type="GO" id="GO:0016538">
    <property type="term" value="F:cyclin-dependent protein serine/threonine kinase regulator activity"/>
    <property type="evidence" value="ECO:0007669"/>
    <property type="project" value="TreeGrafter"/>
</dbReference>
<dbReference type="InterPro" id="IPR036915">
    <property type="entry name" value="Cyclin-like_sf"/>
</dbReference>
<dbReference type="PANTHER" id="PTHR15615:SF117">
    <property type="entry name" value="PHO85 CYCLIN PHO80"/>
    <property type="match status" value="1"/>
</dbReference>
<feature type="compositionally biased region" description="Basic and acidic residues" evidence="1">
    <location>
        <begin position="462"/>
        <end position="477"/>
    </location>
</feature>
<reference evidence="3" key="1">
    <citation type="submission" date="2015-02" db="EMBL/GenBank/DDBJ databases">
        <authorList>
            <person name="Gon?alves P."/>
        </authorList>
    </citation>
    <scope>NUCLEOTIDE SEQUENCE [LARGE SCALE GENOMIC DNA]</scope>
</reference>
<keyword evidence="3" id="KW-1185">Reference proteome</keyword>
<proteinExistence type="predicted"/>
<feature type="non-terminal residue" evidence="2">
    <location>
        <position position="1"/>
    </location>
</feature>
<dbReference type="GO" id="GO:0019901">
    <property type="term" value="F:protein kinase binding"/>
    <property type="evidence" value="ECO:0007669"/>
    <property type="project" value="InterPro"/>
</dbReference>
<protein>
    <submittedName>
        <fullName evidence="2">SPOSA6832_01765-mRNA-1:cds</fullName>
    </submittedName>
</protein>
<feature type="compositionally biased region" description="Polar residues" evidence="1">
    <location>
        <begin position="1"/>
        <end position="11"/>
    </location>
</feature>
<evidence type="ECO:0000313" key="2">
    <source>
        <dbReference type="EMBL" id="CEQ40172.1"/>
    </source>
</evidence>
<feature type="compositionally biased region" description="Low complexity" evidence="1">
    <location>
        <begin position="313"/>
        <end position="340"/>
    </location>
</feature>
<evidence type="ECO:0000256" key="1">
    <source>
        <dbReference type="SAM" id="MobiDB-lite"/>
    </source>
</evidence>
<evidence type="ECO:0000313" key="3">
    <source>
        <dbReference type="Proteomes" id="UP000243876"/>
    </source>
</evidence>
<feature type="region of interest" description="Disordered" evidence="1">
    <location>
        <begin position="462"/>
        <end position="485"/>
    </location>
</feature>
<dbReference type="Gene3D" id="1.10.472.10">
    <property type="entry name" value="Cyclin-like"/>
    <property type="match status" value="1"/>
</dbReference>
<dbReference type="CDD" id="cd20558">
    <property type="entry name" value="CYCLIN_ScPCL7-like"/>
    <property type="match status" value="1"/>
</dbReference>
<feature type="compositionally biased region" description="Pro residues" evidence="1">
    <location>
        <begin position="40"/>
        <end position="51"/>
    </location>
</feature>